<keyword evidence="2" id="KW-1185">Reference proteome</keyword>
<reference evidence="2" key="1">
    <citation type="journal article" date="2019" name="Int. J. Syst. Evol. Microbiol.">
        <title>The Global Catalogue of Microorganisms (GCM) 10K type strain sequencing project: providing services to taxonomists for standard genome sequencing and annotation.</title>
        <authorList>
            <consortium name="The Broad Institute Genomics Platform"/>
            <consortium name="The Broad Institute Genome Sequencing Center for Infectious Disease"/>
            <person name="Wu L."/>
            <person name="Ma J."/>
        </authorList>
    </citation>
    <scope>NUCLEOTIDE SEQUENCE [LARGE SCALE GENOMIC DNA]</scope>
    <source>
        <strain evidence="2">CCM 3243</strain>
    </source>
</reference>
<dbReference type="Proteomes" id="UP001595871">
    <property type="component" value="Unassembled WGS sequence"/>
</dbReference>
<dbReference type="RefSeq" id="WP_200692705.1">
    <property type="nucleotide sequence ID" value="NZ_BAAAYA010000005.1"/>
</dbReference>
<proteinExistence type="predicted"/>
<evidence type="ECO:0000313" key="2">
    <source>
        <dbReference type="Proteomes" id="UP001595871"/>
    </source>
</evidence>
<dbReference type="EMBL" id="JBHSCF010000034">
    <property type="protein sequence ID" value="MFC4188864.1"/>
    <property type="molecule type" value="Genomic_DNA"/>
</dbReference>
<accession>A0ABV8NA37</accession>
<organism evidence="1 2">
    <name type="scientific">Streptomyces flavovirens</name>
    <dbReference type="NCBI Taxonomy" id="52258"/>
    <lineage>
        <taxon>Bacteria</taxon>
        <taxon>Bacillati</taxon>
        <taxon>Actinomycetota</taxon>
        <taxon>Actinomycetes</taxon>
        <taxon>Kitasatosporales</taxon>
        <taxon>Streptomycetaceae</taxon>
        <taxon>Streptomyces</taxon>
    </lineage>
</organism>
<comment type="caution">
    <text evidence="1">The sequence shown here is derived from an EMBL/GenBank/DDBJ whole genome shotgun (WGS) entry which is preliminary data.</text>
</comment>
<evidence type="ECO:0000313" key="1">
    <source>
        <dbReference type="EMBL" id="MFC4188864.1"/>
    </source>
</evidence>
<gene>
    <name evidence="1" type="ORF">ACFO3R_21130</name>
</gene>
<sequence length="171" mass="19536">MREVWPRFKVDIFLDPGFPYPGELAYGYRNGLIDVQLLAKVIDGLARNGVTLVPEELEMTSLLSDEVDQIRDLAFRLSRYERDDSGEVWQYYFTIVAANEIRDPVEKFETLDSVWSYLGYPDGMTRIIYPQEGLPAHLYPLLGERALSDFLAGWSDALTQRDPRGRLLAGA</sequence>
<protein>
    <submittedName>
        <fullName evidence="1">Uncharacterized protein</fullName>
    </submittedName>
</protein>
<name>A0ABV8NA37_9ACTN</name>